<evidence type="ECO:0000313" key="4">
    <source>
        <dbReference type="Proteomes" id="UP001629367"/>
    </source>
</evidence>
<dbReference type="RefSeq" id="WP_408216591.1">
    <property type="nucleotide sequence ID" value="NZ_JAQQBZ010000022.1"/>
</dbReference>
<evidence type="ECO:0000259" key="2">
    <source>
        <dbReference type="Pfam" id="PF17409"/>
    </source>
</evidence>
<dbReference type="Pfam" id="PF10703">
    <property type="entry name" value="MoaF"/>
    <property type="match status" value="1"/>
</dbReference>
<gene>
    <name evidence="3" type="ORF">PQQ68_26170</name>
</gene>
<dbReference type="EMBL" id="JAQQBZ010000022">
    <property type="protein sequence ID" value="MFM0596521.1"/>
    <property type="molecule type" value="Genomic_DNA"/>
</dbReference>
<proteinExistence type="predicted"/>
<dbReference type="Pfam" id="PF17409">
    <property type="entry name" value="MoaF_C"/>
    <property type="match status" value="1"/>
</dbReference>
<feature type="domain" description="Molybdenum cofactor biosynthesis protein F N-terminal" evidence="1">
    <location>
        <begin position="7"/>
        <end position="119"/>
    </location>
</feature>
<dbReference type="InterPro" id="IPR024724">
    <property type="entry name" value="MoaF_N"/>
</dbReference>
<sequence>MTSQPVFIQVGALAEGFAPDSHILSPVDDLSGRTLRLDFTDGSAVTLNFVSADAVRTEHGEFECRVTSVRDGIYFVDYIGGDAGVDKQGNGGGARPVSTSYVLDVTQGLCTSVTGTLPNESEARTDAFTRVERGMELTSVQASFRHGRIAQQGSAAASQTTLHHPTRELIGMRNLYTYSATERYEHVYLNENFYAWQCLSGVEAGLADVDRCHYIAIADDLFLFVWREKIIPTLGVVMIDLARNKTDGKIFGYQGSQFGALSNFPVGALAQVLNVTRYPQ</sequence>
<dbReference type="InterPro" id="IPR012674">
    <property type="entry name" value="Calycin"/>
</dbReference>
<keyword evidence="4" id="KW-1185">Reference proteome</keyword>
<organism evidence="3 4">
    <name type="scientific">Paraburkholderia dilworthii</name>
    <dbReference type="NCBI Taxonomy" id="948106"/>
    <lineage>
        <taxon>Bacteria</taxon>
        <taxon>Pseudomonadati</taxon>
        <taxon>Pseudomonadota</taxon>
        <taxon>Betaproteobacteria</taxon>
        <taxon>Burkholderiales</taxon>
        <taxon>Burkholderiaceae</taxon>
        <taxon>Paraburkholderia</taxon>
    </lineage>
</organism>
<reference evidence="3 4" key="1">
    <citation type="journal article" date="2024" name="Chem. Sci.">
        <title>Discovery of megapolipeptins by genome mining of a Burkholderiales bacteria collection.</title>
        <authorList>
            <person name="Paulo B.S."/>
            <person name="Recchia M.J.J."/>
            <person name="Lee S."/>
            <person name="Fergusson C.H."/>
            <person name="Romanowski S.B."/>
            <person name="Hernandez A."/>
            <person name="Krull N."/>
            <person name="Liu D.Y."/>
            <person name="Cavanagh H."/>
            <person name="Bos A."/>
            <person name="Gray C.A."/>
            <person name="Murphy B.T."/>
            <person name="Linington R.G."/>
            <person name="Eustaquio A.S."/>
        </authorList>
    </citation>
    <scope>NUCLEOTIDE SEQUENCE [LARGE SCALE GENOMIC DNA]</scope>
    <source>
        <strain evidence="3 4">RL17-335-BIF-A</strain>
    </source>
</reference>
<protein>
    <submittedName>
        <fullName evidence="3">MoaF C-terminal domain-containing protein</fullName>
    </submittedName>
</protein>
<dbReference type="Proteomes" id="UP001629367">
    <property type="component" value="Unassembled WGS sequence"/>
</dbReference>
<feature type="domain" description="MoaF C-terminal" evidence="2">
    <location>
        <begin position="163"/>
        <end position="276"/>
    </location>
</feature>
<dbReference type="Gene3D" id="2.40.128.20">
    <property type="match status" value="1"/>
</dbReference>
<evidence type="ECO:0000313" key="3">
    <source>
        <dbReference type="EMBL" id="MFM0596521.1"/>
    </source>
</evidence>
<evidence type="ECO:0000259" key="1">
    <source>
        <dbReference type="Pfam" id="PF10703"/>
    </source>
</evidence>
<comment type="caution">
    <text evidence="3">The sequence shown here is derived from an EMBL/GenBank/DDBJ whole genome shotgun (WGS) entry which is preliminary data.</text>
</comment>
<accession>A0ABW9DDZ5</accession>
<dbReference type="InterPro" id="IPR035348">
    <property type="entry name" value="MoaF_C"/>
</dbReference>
<name>A0ABW9DDZ5_9BURK</name>